<comment type="caution">
    <text evidence="1">The sequence shown here is derived from an EMBL/GenBank/DDBJ whole genome shotgun (WGS) entry which is preliminary data.</text>
</comment>
<dbReference type="AlphaFoldDB" id="A0A478FQE8"/>
<proteinExistence type="predicted"/>
<protein>
    <submittedName>
        <fullName evidence="1">Uncharacterized protein</fullName>
    </submittedName>
</protein>
<accession>A0A478FQE8</accession>
<evidence type="ECO:0000313" key="1">
    <source>
        <dbReference type="EMBL" id="GCE63711.1"/>
    </source>
</evidence>
<gene>
    <name evidence="1" type="ORF">MHSWG343_07110</name>
</gene>
<dbReference type="Proteomes" id="UP000324831">
    <property type="component" value="Unassembled WGS sequence"/>
</dbReference>
<reference evidence="1 2" key="1">
    <citation type="submission" date="2019-01" db="EMBL/GenBank/DDBJ databases">
        <title>Draft genome sequences of Candidatus Mycoplasma haemohominis SWG34-3 identified from a patient with pyrexia, anemia and liver dysfunction.</title>
        <authorList>
            <person name="Sekizuka T."/>
            <person name="Hattori N."/>
            <person name="Katano H."/>
            <person name="Takuma T."/>
            <person name="Ito T."/>
            <person name="Arai N."/>
            <person name="Yanai R."/>
            <person name="Ishii S."/>
            <person name="Miura Y."/>
            <person name="Tokunaga T."/>
            <person name="Watanabe H."/>
            <person name="Nomura N."/>
            <person name="Eguchi J."/>
            <person name="Arai T."/>
            <person name="Hasegawa H."/>
            <person name="Nakamaki T."/>
            <person name="Wakita T."/>
            <person name="Niki Y."/>
            <person name="Kuroda M."/>
        </authorList>
    </citation>
    <scope>NUCLEOTIDE SEQUENCE [LARGE SCALE GENOMIC DNA]</scope>
    <source>
        <strain evidence="1">SWG34-3</strain>
    </source>
</reference>
<dbReference type="RefSeq" id="WP_216083390.1">
    <property type="nucleotide sequence ID" value="NZ_CACTIB010000021.1"/>
</dbReference>
<sequence>MTPQAVGSGIAGAALLGGGGTLAAYAAGAFDKPTFGSWSKKDDSTKDKTYIGNNEAKIKALLGSTSTYKNSLKGVWDNMEDIPNTTPAKPTGAANTLFVESMDDNKKNSVSAYVRKWCEHTYRQELKEVPKQESDLNKNKWDAFKDACFELKQASNA</sequence>
<organism evidence="1 2">
    <name type="scientific">Candidatus Mycoplasma haematohominis</name>
    <dbReference type="NCBI Taxonomy" id="1494318"/>
    <lineage>
        <taxon>Bacteria</taxon>
        <taxon>Bacillati</taxon>
        <taxon>Mycoplasmatota</taxon>
        <taxon>Mollicutes</taxon>
        <taxon>Mycoplasmataceae</taxon>
        <taxon>Mycoplasma</taxon>
    </lineage>
</organism>
<dbReference type="EMBL" id="BIMN01000003">
    <property type="protein sequence ID" value="GCE63711.1"/>
    <property type="molecule type" value="Genomic_DNA"/>
</dbReference>
<name>A0A478FQE8_9MOLU</name>
<evidence type="ECO:0000313" key="2">
    <source>
        <dbReference type="Proteomes" id="UP000324831"/>
    </source>
</evidence>